<accession>A0A8H4UVM6</accession>
<dbReference type="Proteomes" id="UP000635477">
    <property type="component" value="Unassembled WGS sequence"/>
</dbReference>
<reference evidence="1" key="2">
    <citation type="submission" date="2020-05" db="EMBL/GenBank/DDBJ databases">
        <authorList>
            <person name="Kim H.-S."/>
            <person name="Proctor R.H."/>
            <person name="Brown D.W."/>
        </authorList>
    </citation>
    <scope>NUCLEOTIDE SEQUENCE</scope>
    <source>
        <strain evidence="1">NRRL 22465</strain>
    </source>
</reference>
<gene>
    <name evidence="1" type="ORF">FZEAL_349</name>
</gene>
<comment type="caution">
    <text evidence="1">The sequence shown here is derived from an EMBL/GenBank/DDBJ whole genome shotgun (WGS) entry which is preliminary data.</text>
</comment>
<dbReference type="AlphaFoldDB" id="A0A8H4UVM6"/>
<reference evidence="1" key="1">
    <citation type="journal article" date="2020" name="BMC Genomics">
        <title>Correction to: Identification and distribution of gene clusters required for synthesis of sphingolipid metabolism inhibitors in diverse species of the filamentous fungus Fusarium.</title>
        <authorList>
            <person name="Kim H.S."/>
            <person name="Lohmar J.M."/>
            <person name="Busman M."/>
            <person name="Brown D.W."/>
            <person name="Naumann T.A."/>
            <person name="Divon H.H."/>
            <person name="Lysoe E."/>
            <person name="Uhlig S."/>
            <person name="Proctor R.H."/>
        </authorList>
    </citation>
    <scope>NUCLEOTIDE SEQUENCE</scope>
    <source>
        <strain evidence="1">NRRL 22465</strain>
    </source>
</reference>
<dbReference type="EMBL" id="JABEYC010000018">
    <property type="protein sequence ID" value="KAF4984501.1"/>
    <property type="molecule type" value="Genomic_DNA"/>
</dbReference>
<proteinExistence type="predicted"/>
<evidence type="ECO:0000313" key="1">
    <source>
        <dbReference type="EMBL" id="KAF4984501.1"/>
    </source>
</evidence>
<evidence type="ECO:0000313" key="2">
    <source>
        <dbReference type="Proteomes" id="UP000635477"/>
    </source>
</evidence>
<keyword evidence="2" id="KW-1185">Reference proteome</keyword>
<dbReference type="OrthoDB" id="4757858at2759"/>
<organism evidence="1 2">
    <name type="scientific">Fusarium zealandicum</name>
    <dbReference type="NCBI Taxonomy" id="1053134"/>
    <lineage>
        <taxon>Eukaryota</taxon>
        <taxon>Fungi</taxon>
        <taxon>Dikarya</taxon>
        <taxon>Ascomycota</taxon>
        <taxon>Pezizomycotina</taxon>
        <taxon>Sordariomycetes</taxon>
        <taxon>Hypocreomycetidae</taxon>
        <taxon>Hypocreales</taxon>
        <taxon>Nectriaceae</taxon>
        <taxon>Fusarium</taxon>
        <taxon>Fusarium staphyleae species complex</taxon>
    </lineage>
</organism>
<sequence>MANLLNLPPELITRICSHLCIHCYAWHSSTTPPEAWYNEGCTLMGMSKIKALAALSLTCKTLRIFAQPYLYHFPSTILRFPSLLRTLACNKDLASNVRHLAIRYWDDEEGEQLLAQHGEMIHQLAMEVCHDAQGNLLPTAPGWFLDRDSQPRGIQCNSPELMNRELLANLGFQLVPNLERLYVETKYDSFHGFYHPDAFQALTELVIENRDTEFAFDLDDFKTLLAAAPKLHTLRGIKVSGIKRGLYHDAVKELRLKSSCMDSEAFTSAMEAFPQLERFFYNSGGVIIPGRREATPGMIEEAILIKKATLKHLEVQLDGAAYYSMEGGSTIHSLKAMQVLETLKLDSDCLYDEIENESTTDGTLLTNLLPGSLRSFELARPNSHIYQDIAQLARVADDVFPNLERVRISGTSRQKENKLRERLCDTQRVQWLWGGGGYEGERW</sequence>
<protein>
    <submittedName>
        <fullName evidence="1">Uncharacterized protein</fullName>
    </submittedName>
</protein>
<name>A0A8H4UVM6_9HYPO</name>